<gene>
    <name evidence="8" type="ORF">SAMN02745910_04572</name>
</gene>
<feature type="transmembrane region" description="Helical" evidence="6">
    <location>
        <begin position="771"/>
        <end position="792"/>
    </location>
</feature>
<dbReference type="Pfam" id="PF12698">
    <property type="entry name" value="ABC2_membrane_3"/>
    <property type="match status" value="2"/>
</dbReference>
<sequence length="896" mass="99558">MKHIFQIYRNDWIRIFKVPMALFLVVGLMILPSLYAWFNIKASWDPYSNTKDIEIAVVNKDEGTFIQKGKINKKIDVGKEVVKSLKENKDLGWTFVSEKEAKRGVRHGDYYASLVIPKDFSKKIGTVLEENPQKPQIYYSVNEKINAVAPKITSKGASNVTEQVSEKFVKTATKSMFEEFNRIGIELEKELPTIRNFENRVFTLEEKLPEIEDMGNKALEIEQKLPEIREQGQKVVELEEKLPEIQAAGQSVLKIEKELPKVKEAGNEIIELQKKLPEIKSAGDRVVEIDQNFYKIEEGLNKALEDAKKANEIVMKAQSTLPTLENIANKGSEFSQGLNDFLEKNEGAFNEVAPVIKQNLVLLNQTAKDVAGVTEELKNVNDENRATYIETLSALETRLSSGIDAADRTADLLTKLNEYTGNNALAGVINKVNNVKDSFTNQREAVVNIENALKRGEQPSSEALDRLNTLATEANSTLSNVLANYDSSIVPAVNSGLDKLTENAKNANNAVQTAKEKLPDIKGVLNDASSGLQYGQQELTSLQERLPTIRARIHEAATTISSKMNDFTNAVNSGAAFVQNDLPAVEAQIHKAADFVNNDLPQAEKEIQKAADLVQTKLPEVEETVHKIANLVREDLPDLEDSVKNAADKIREFEGENDLGDIIELLKNDVQKESDFFTSPVQLKEDKQFPIPNYGSAMTPFYTALCLWVGGLLLISLLRVDVEDVQEGTKGMHIYFGRLLTFLTIGFFQALIVTLGDLFILGSYVAEPTAFVLSAIFISIVFLTIIYTFVSVFGNIGKAFAIILLVLQISGSGGTFPIQTTPPFFQAINPFLPFTYAIGLLRETTGGIVRDIMIHDILFLALFLLIAILLAFLLKKPLSGWAVNVAKKAKESKIIH</sequence>
<evidence type="ECO:0000313" key="8">
    <source>
        <dbReference type="EMBL" id="SFQ86083.1"/>
    </source>
</evidence>
<evidence type="ECO:0000256" key="3">
    <source>
        <dbReference type="ARBA" id="ARBA00022989"/>
    </source>
</evidence>
<dbReference type="Gene3D" id="3.40.1710.10">
    <property type="entry name" value="abc type-2 transporter like domain"/>
    <property type="match status" value="1"/>
</dbReference>
<dbReference type="GeneID" id="93713104"/>
<feature type="transmembrane region" description="Helical" evidence="6">
    <location>
        <begin position="739"/>
        <end position="765"/>
    </location>
</feature>
<keyword evidence="2 6" id="KW-0812">Transmembrane</keyword>
<feature type="transmembrane region" description="Helical" evidence="6">
    <location>
        <begin position="701"/>
        <end position="718"/>
    </location>
</feature>
<keyword evidence="9" id="KW-1185">Reference proteome</keyword>
<evidence type="ECO:0000256" key="2">
    <source>
        <dbReference type="ARBA" id="ARBA00022692"/>
    </source>
</evidence>
<name>A0A1I6BYW4_9BACI</name>
<dbReference type="NCBIfam" id="TIGR03062">
    <property type="entry name" value="pip_yhgE_Cterm"/>
    <property type="match status" value="1"/>
</dbReference>
<evidence type="ECO:0000259" key="7">
    <source>
        <dbReference type="Pfam" id="PF12698"/>
    </source>
</evidence>
<dbReference type="InterPro" id="IPR051328">
    <property type="entry name" value="T7SS_ABC-Transporter"/>
</dbReference>
<keyword evidence="3 6" id="KW-1133">Transmembrane helix</keyword>
<evidence type="ECO:0000256" key="1">
    <source>
        <dbReference type="ARBA" id="ARBA00004141"/>
    </source>
</evidence>
<dbReference type="PANTHER" id="PTHR43077:SF10">
    <property type="entry name" value="TRANSPORT PERMEASE PROTEIN"/>
    <property type="match status" value="1"/>
</dbReference>
<dbReference type="NCBIfam" id="TIGR03061">
    <property type="entry name" value="pip_yhgE_Nterm"/>
    <property type="match status" value="1"/>
</dbReference>
<comment type="caution">
    <text evidence="8">The sequence shown here is derived from an EMBL/GenBank/DDBJ whole genome shotgun (WGS) entry which is preliminary data.</text>
</comment>
<organism evidence="8 9">
    <name type="scientific">Priestia endophytica DSM 13796</name>
    <dbReference type="NCBI Taxonomy" id="1121089"/>
    <lineage>
        <taxon>Bacteria</taxon>
        <taxon>Bacillati</taxon>
        <taxon>Bacillota</taxon>
        <taxon>Bacilli</taxon>
        <taxon>Bacillales</taxon>
        <taxon>Bacillaceae</taxon>
        <taxon>Priestia</taxon>
    </lineage>
</organism>
<evidence type="ECO:0000256" key="6">
    <source>
        <dbReference type="SAM" id="Phobius"/>
    </source>
</evidence>
<dbReference type="Gene3D" id="1.20.120.20">
    <property type="entry name" value="Apolipoprotein"/>
    <property type="match status" value="1"/>
</dbReference>
<proteinExistence type="predicted"/>
<dbReference type="InterPro" id="IPR017500">
    <property type="entry name" value="Phage_infect_YhgE_N"/>
</dbReference>
<reference evidence="8 9" key="1">
    <citation type="submission" date="2016-10" db="EMBL/GenBank/DDBJ databases">
        <authorList>
            <person name="Varghese N."/>
            <person name="Submissions S."/>
        </authorList>
    </citation>
    <scope>NUCLEOTIDE SEQUENCE [LARGE SCALE GENOMIC DNA]</scope>
    <source>
        <strain evidence="8 9">DSM 13796</strain>
    </source>
</reference>
<keyword evidence="4 6" id="KW-0472">Membrane</keyword>
<evidence type="ECO:0000256" key="5">
    <source>
        <dbReference type="SAM" id="Coils"/>
    </source>
</evidence>
<dbReference type="EMBL" id="FOXX01000017">
    <property type="protein sequence ID" value="SFQ86083.1"/>
    <property type="molecule type" value="Genomic_DNA"/>
</dbReference>
<feature type="transmembrane region" description="Helical" evidence="6">
    <location>
        <begin position="853"/>
        <end position="874"/>
    </location>
</feature>
<comment type="subcellular location">
    <subcellularLocation>
        <location evidence="1">Membrane</location>
        <topology evidence="1">Multi-pass membrane protein</topology>
    </subcellularLocation>
</comment>
<evidence type="ECO:0000313" key="9">
    <source>
        <dbReference type="Proteomes" id="UP000182762"/>
    </source>
</evidence>
<feature type="transmembrane region" description="Helical" evidence="6">
    <location>
        <begin position="21"/>
        <end position="38"/>
    </location>
</feature>
<feature type="coiled-coil region" evidence="5">
    <location>
        <begin position="194"/>
        <end position="320"/>
    </location>
</feature>
<dbReference type="InterPro" id="IPR017501">
    <property type="entry name" value="Phage_infect_YhgE_C"/>
</dbReference>
<accession>A0A1I6BYW4</accession>
<feature type="transmembrane region" description="Helical" evidence="6">
    <location>
        <begin position="799"/>
        <end position="818"/>
    </location>
</feature>
<dbReference type="RefSeq" id="WP_061802932.1">
    <property type="nucleotide sequence ID" value="NZ_FOXX01000017.1"/>
</dbReference>
<dbReference type="Proteomes" id="UP000182762">
    <property type="component" value="Unassembled WGS sequence"/>
</dbReference>
<feature type="domain" description="ABC-2 type transporter transmembrane" evidence="7">
    <location>
        <begin position="24"/>
        <end position="165"/>
    </location>
</feature>
<dbReference type="InterPro" id="IPR013525">
    <property type="entry name" value="ABC2_TM"/>
</dbReference>
<protein>
    <submittedName>
        <fullName evidence="8">Membrane protein</fullName>
    </submittedName>
</protein>
<evidence type="ECO:0000256" key="4">
    <source>
        <dbReference type="ARBA" id="ARBA00023136"/>
    </source>
</evidence>
<dbReference type="PANTHER" id="PTHR43077">
    <property type="entry name" value="TRANSPORT PERMEASE YVFS-RELATED"/>
    <property type="match status" value="1"/>
</dbReference>
<keyword evidence="5" id="KW-0175">Coiled coil</keyword>
<feature type="domain" description="ABC-2 type transporter transmembrane" evidence="7">
    <location>
        <begin position="643"/>
        <end position="873"/>
    </location>
</feature>